<gene>
    <name evidence="1" type="ORF">scyTo_0012786</name>
</gene>
<dbReference type="SUPFAM" id="SSF48371">
    <property type="entry name" value="ARM repeat"/>
    <property type="match status" value="1"/>
</dbReference>
<dbReference type="InterPro" id="IPR024741">
    <property type="entry name" value="Condensin2_G2"/>
</dbReference>
<evidence type="ECO:0000313" key="2">
    <source>
        <dbReference type="Proteomes" id="UP000288216"/>
    </source>
</evidence>
<dbReference type="PANTHER" id="PTHR16199:SF4">
    <property type="entry name" value="CONDENSIN-2 COMPLEX SUBUNIT G2"/>
    <property type="match status" value="1"/>
</dbReference>
<dbReference type="OrthoDB" id="10062843at2759"/>
<dbReference type="STRING" id="75743.A0A401NIJ2"/>
<sequence>KNLSVISGITEVVVASVRAIDENDVYSDLLEIAIILNGILPALPTFQGDLKITIQHLFVAWWDKGLEGKEELGKTAFIMLLEKTLLSKFSNADILRLWHFHQALQNFEFNSEENDEVKNSLLQCFMSVAHIKKEEGRRFLSFLFSWDVEFIKMIHGTIKNQLHLFPKSIMPFIAEVYLRAWKKASGVFLKTIEYSCIQDFMHHGVYLPKNSPVHSKVRELLSYFHQQKLRQGVDEMLHRLYQPILWRALKARNSEVRANAAILFVEAFPIRDPGLSNEEVDIEIQRQFEEIFNLLEDPQPLVRSTGVLGVCRIAGNYWEMIPPSILTDLLTTVLRDLSADISSADVRCSVFKCLPVTLDNRMSHPLLEQLLPGLKNSLHDNSEKVRVAFVDMLLKIKAARAAKFWKICPMEHLLARLELDSRPVARRIVNLLFNSFFPVNQPEEVWCERCVTLVQMNPMAARKFYQYAHEHTAPTNIAKMMLVIRRCLNACIARAVKNDDSGDDDEYQMGNSSVLDSVLSVNDSATMASLLEITVILWKSIYKALNQNKEAKNYTIAKFATVFPEYFKTFTDDCCTVPLVILASFMPATAVPTFSCGVLSKLRNLDKGADENRYSLLIDCLCQWGKVGHVLELITDWLTEGLPQKNKKTPQRTVRIQETMQPKLELALNFLEYILTNIVSRECLLSLPQKRLNQLLKALGAIKELLTSFLSASETILHDINVNTALKAFSLHCRLTIHFHNKFSTDDRTYLLALERNAGWIDKEVLQFLHIPGTEMEASEHQSEVARQVVEVYLTVSKDIIMVGASDIEFQAQLLGFALAVLQSGKGNFSLPIFMSILKEVTVNCLSQNIYSICKKNNEILDIIQKVFHKVLEILARCSRRNQEEARQILESIQLVLGEFISTVHNWCGAHEAVHQDILSTILAAMLAETIHSLKKKSDPEDVAAPETTDDLPLLSNYFLAIVLKYPGVIRSFLSELTECINSEAIQGVVGLVAALHILFLASKGKVKRAAIKDTAVAIHTKFQHYNGIISELSDIERALYTSSYSHLENLLQL</sequence>
<name>A0A401NIJ2_SCYTO</name>
<dbReference type="InterPro" id="IPR011989">
    <property type="entry name" value="ARM-like"/>
</dbReference>
<comment type="caution">
    <text evidence="1">The sequence shown here is derived from an EMBL/GenBank/DDBJ whole genome shotgun (WGS) entry which is preliminary data.</text>
</comment>
<evidence type="ECO:0008006" key="3">
    <source>
        <dbReference type="Google" id="ProtNLM"/>
    </source>
</evidence>
<dbReference type="GO" id="GO:0005634">
    <property type="term" value="C:nucleus"/>
    <property type="evidence" value="ECO:0007669"/>
    <property type="project" value="InterPro"/>
</dbReference>
<dbReference type="GO" id="GO:0000070">
    <property type="term" value="P:mitotic sister chromatid segregation"/>
    <property type="evidence" value="ECO:0007669"/>
    <property type="project" value="TreeGrafter"/>
</dbReference>
<proteinExistence type="predicted"/>
<protein>
    <recommendedName>
        <fullName evidence="3">Condensin-2 complex subunit G2</fullName>
    </recommendedName>
</protein>
<dbReference type="AlphaFoldDB" id="A0A401NIJ2"/>
<evidence type="ECO:0000313" key="1">
    <source>
        <dbReference type="EMBL" id="GCB60688.1"/>
    </source>
</evidence>
<dbReference type="Gene3D" id="1.25.10.10">
    <property type="entry name" value="Leucine-rich Repeat Variant"/>
    <property type="match status" value="1"/>
</dbReference>
<organism evidence="1 2">
    <name type="scientific">Scyliorhinus torazame</name>
    <name type="common">Cloudy catshark</name>
    <name type="synonym">Catulus torazame</name>
    <dbReference type="NCBI Taxonomy" id="75743"/>
    <lineage>
        <taxon>Eukaryota</taxon>
        <taxon>Metazoa</taxon>
        <taxon>Chordata</taxon>
        <taxon>Craniata</taxon>
        <taxon>Vertebrata</taxon>
        <taxon>Chondrichthyes</taxon>
        <taxon>Elasmobranchii</taxon>
        <taxon>Galeomorphii</taxon>
        <taxon>Galeoidea</taxon>
        <taxon>Carcharhiniformes</taxon>
        <taxon>Scyliorhinidae</taxon>
        <taxon>Scyliorhinus</taxon>
    </lineage>
</organism>
<dbReference type="InterPro" id="IPR016024">
    <property type="entry name" value="ARM-type_fold"/>
</dbReference>
<feature type="non-terminal residue" evidence="1">
    <location>
        <position position="1"/>
    </location>
</feature>
<dbReference type="PANTHER" id="PTHR16199">
    <property type="entry name" value="CONDENSIN-2 COMPLEX SUBUNIT G2"/>
    <property type="match status" value="1"/>
</dbReference>
<dbReference type="Pfam" id="PF12422">
    <property type="entry name" value="Condensin2nSMC"/>
    <property type="match status" value="1"/>
</dbReference>
<keyword evidence="2" id="KW-1185">Reference proteome</keyword>
<dbReference type="GO" id="GO:0000796">
    <property type="term" value="C:condensin complex"/>
    <property type="evidence" value="ECO:0007669"/>
    <property type="project" value="TreeGrafter"/>
</dbReference>
<accession>A0A401NIJ2</accession>
<dbReference type="EMBL" id="BFAA01006288">
    <property type="protein sequence ID" value="GCB60688.1"/>
    <property type="molecule type" value="Genomic_DNA"/>
</dbReference>
<dbReference type="Proteomes" id="UP000288216">
    <property type="component" value="Unassembled WGS sequence"/>
</dbReference>
<dbReference type="OMA" id="ETIENEC"/>
<reference evidence="1 2" key="1">
    <citation type="journal article" date="2018" name="Nat. Ecol. Evol.">
        <title>Shark genomes provide insights into elasmobranch evolution and the origin of vertebrates.</title>
        <authorList>
            <person name="Hara Y"/>
            <person name="Yamaguchi K"/>
            <person name="Onimaru K"/>
            <person name="Kadota M"/>
            <person name="Koyanagi M"/>
            <person name="Keeley SD"/>
            <person name="Tatsumi K"/>
            <person name="Tanaka K"/>
            <person name="Motone F"/>
            <person name="Kageyama Y"/>
            <person name="Nozu R"/>
            <person name="Adachi N"/>
            <person name="Nishimura O"/>
            <person name="Nakagawa R"/>
            <person name="Tanegashima C"/>
            <person name="Kiyatake I"/>
            <person name="Matsumoto R"/>
            <person name="Murakumo K"/>
            <person name="Nishida K"/>
            <person name="Terakita A"/>
            <person name="Kuratani S"/>
            <person name="Sato K"/>
            <person name="Hyodo S Kuraku.S."/>
        </authorList>
    </citation>
    <scope>NUCLEOTIDE SEQUENCE [LARGE SCALE GENOMIC DNA]</scope>
</reference>